<proteinExistence type="predicted"/>
<feature type="compositionally biased region" description="Polar residues" evidence="1">
    <location>
        <begin position="449"/>
        <end position="475"/>
    </location>
</feature>
<dbReference type="InterPro" id="IPR026906">
    <property type="entry name" value="LRR_5"/>
</dbReference>
<comment type="caution">
    <text evidence="2">The sequence shown here is derived from an EMBL/GenBank/DDBJ whole genome shotgun (WGS) entry which is preliminary data.</text>
</comment>
<gene>
    <name evidence="2" type="ORF">HNP76_002268</name>
</gene>
<dbReference type="EMBL" id="JACHFQ010000007">
    <property type="protein sequence ID" value="MBB5226880.1"/>
    <property type="molecule type" value="Genomic_DNA"/>
</dbReference>
<dbReference type="Proteomes" id="UP000518887">
    <property type="component" value="Unassembled WGS sequence"/>
</dbReference>
<keyword evidence="3" id="KW-1185">Reference proteome</keyword>
<accession>A0A7W8LMX6</accession>
<evidence type="ECO:0000313" key="2">
    <source>
        <dbReference type="EMBL" id="MBB5226880.1"/>
    </source>
</evidence>
<dbReference type="Gene3D" id="3.80.10.10">
    <property type="entry name" value="Ribonuclease Inhibitor"/>
    <property type="match status" value="1"/>
</dbReference>
<dbReference type="RefSeq" id="WP_184660555.1">
    <property type="nucleotide sequence ID" value="NZ_CP031518.1"/>
</dbReference>
<feature type="region of interest" description="Disordered" evidence="1">
    <location>
        <begin position="434"/>
        <end position="475"/>
    </location>
</feature>
<dbReference type="AlphaFoldDB" id="A0A7W8LMX6"/>
<organism evidence="2 3">
    <name type="scientific">Treponema ruminis</name>
    <dbReference type="NCBI Taxonomy" id="744515"/>
    <lineage>
        <taxon>Bacteria</taxon>
        <taxon>Pseudomonadati</taxon>
        <taxon>Spirochaetota</taxon>
        <taxon>Spirochaetia</taxon>
        <taxon>Spirochaetales</taxon>
        <taxon>Treponemataceae</taxon>
        <taxon>Treponema</taxon>
    </lineage>
</organism>
<reference evidence="2 3" key="1">
    <citation type="submission" date="2020-08" db="EMBL/GenBank/DDBJ databases">
        <title>Genomic Encyclopedia of Type Strains, Phase IV (KMG-IV): sequencing the most valuable type-strain genomes for metagenomic binning, comparative biology and taxonomic classification.</title>
        <authorList>
            <person name="Goeker M."/>
        </authorList>
    </citation>
    <scope>NUCLEOTIDE SEQUENCE [LARGE SCALE GENOMIC DNA]</scope>
    <source>
        <strain evidence="2 3">DSM 103462</strain>
    </source>
</reference>
<dbReference type="SUPFAM" id="SSF52058">
    <property type="entry name" value="L domain-like"/>
    <property type="match status" value="1"/>
</dbReference>
<dbReference type="InterPro" id="IPR032675">
    <property type="entry name" value="LRR_dom_sf"/>
</dbReference>
<sequence length="711" mass="81579">MFENLKIGEIARTVVRQVLEAGISDAELNNLRNPDYCKQYLGLNVPMLIPYEGRNVYRYYVNPLVINGQQFLLTNDWYEQENNNDRPYLLAWLRQHEIANADSNSARKVIKLSPEKTASTIKALKSGIYTIKIAGDLNEETLLDIADSLRENENVGIALDLSETKLKYIPDNVFHDCENLNGIKFPNTLEKDSFGATDFENCTSLTCFVVADGNTWYTSENGLILEKINLSPTDKTIETKNLYLCPWGCKKIEIPLVFDINENAFLGCEQLSQIKFSGTCEEWKVLTKDAVWFDDFPATSVQCEDGEVQLEKKSSSVPDVQEEKEAYQEQREEIPFEQRLEFFYRWAIASDGGNVGIGTARSYKTWLRSVRNELNEEHGEHWFDRLPDGYAEIAFAVTEKVNAASTTAEKKGWNNKQSAFKKFITYLEHDYEDFPEDEEELEQDAVGTDSESPAGQSEQVSSYSENAPASGDTSVIETLNNNDLISKFRSRLTSQSRWYPKFGLDGGRGLLYPIRTITRIFANTNSNGNENPWERLMKQNINNMDLLLDETGEKRCKIQDVKQIELLKNGEFTVIQKSGIKSRLYTRTADGKIRVENSFAWSKKEKKYVLKGWRQLSIDHIIPLENDLRTKEKQLTGLRKITEIFSEYRSSCPENKKTEWRDEKSWSGSFYEAKKNLLDGLRDELFADLNALDNRYEIMDSIENSKKGKEA</sequence>
<feature type="compositionally biased region" description="Acidic residues" evidence="1">
    <location>
        <begin position="434"/>
        <end position="443"/>
    </location>
</feature>
<name>A0A7W8LMX6_9SPIR</name>
<protein>
    <recommendedName>
        <fullName evidence="4">Leucine-rich repeat domain-containing protein</fullName>
    </recommendedName>
</protein>
<evidence type="ECO:0000256" key="1">
    <source>
        <dbReference type="SAM" id="MobiDB-lite"/>
    </source>
</evidence>
<evidence type="ECO:0000313" key="3">
    <source>
        <dbReference type="Proteomes" id="UP000518887"/>
    </source>
</evidence>
<evidence type="ECO:0008006" key="4">
    <source>
        <dbReference type="Google" id="ProtNLM"/>
    </source>
</evidence>
<dbReference type="Pfam" id="PF13306">
    <property type="entry name" value="LRR_5"/>
    <property type="match status" value="2"/>
</dbReference>